<feature type="compositionally biased region" description="Basic residues" evidence="1">
    <location>
        <begin position="89"/>
        <end position="105"/>
    </location>
</feature>
<reference evidence="3 4" key="1">
    <citation type="submission" date="2017-02" db="EMBL/GenBank/DDBJ databases">
        <authorList>
            <person name="Peterson S.W."/>
        </authorList>
    </citation>
    <scope>NUCLEOTIDE SEQUENCE [LARGE SCALE GENOMIC DNA]</scope>
    <source>
        <strain evidence="3 4">B Ar 00.02</strain>
    </source>
</reference>
<proteinExistence type="predicted"/>
<evidence type="ECO:0000313" key="4">
    <source>
        <dbReference type="Proteomes" id="UP000195913"/>
    </source>
</evidence>
<gene>
    <name evidence="3" type="ORF">FM101_15160</name>
</gene>
<keyword evidence="2" id="KW-0812">Transmembrane</keyword>
<keyword evidence="2" id="KW-0472">Membrane</keyword>
<dbReference type="EMBL" id="FUHW01000052">
    <property type="protein sequence ID" value="SJM72463.1"/>
    <property type="molecule type" value="Genomic_DNA"/>
</dbReference>
<feature type="region of interest" description="Disordered" evidence="1">
    <location>
        <begin position="77"/>
        <end position="120"/>
    </location>
</feature>
<feature type="compositionally biased region" description="Basic and acidic residues" evidence="1">
    <location>
        <begin position="77"/>
        <end position="88"/>
    </location>
</feature>
<evidence type="ECO:0000256" key="2">
    <source>
        <dbReference type="SAM" id="Phobius"/>
    </source>
</evidence>
<protein>
    <submittedName>
        <fullName evidence="3">Uncharacterized protein</fullName>
    </submittedName>
</protein>
<organism evidence="3 4">
    <name type="scientific">Arthrobacter rhombi</name>
    <dbReference type="NCBI Taxonomy" id="71253"/>
    <lineage>
        <taxon>Bacteria</taxon>
        <taxon>Bacillati</taxon>
        <taxon>Actinomycetota</taxon>
        <taxon>Actinomycetes</taxon>
        <taxon>Micrococcales</taxon>
        <taxon>Micrococcaceae</taxon>
        <taxon>Arthrobacter</taxon>
    </lineage>
</organism>
<evidence type="ECO:0000256" key="1">
    <source>
        <dbReference type="SAM" id="MobiDB-lite"/>
    </source>
</evidence>
<dbReference type="AlphaFoldDB" id="A0A1R4GWK3"/>
<dbReference type="Proteomes" id="UP000195913">
    <property type="component" value="Unassembled WGS sequence"/>
</dbReference>
<keyword evidence="4" id="KW-1185">Reference proteome</keyword>
<sequence>MMPWWFWTLLWTVLALAALVFLALCALHLYRKFMVMFDDVSAAGDALALPPGEALEEDLGGRDRPASGADALFRSREEARQEYDDGKQARRSARRERRIAGKRARGQAQRVGDLYRRDVD</sequence>
<dbReference type="RefSeq" id="WP_087001108.1">
    <property type="nucleotide sequence ID" value="NZ_FUHW01000052.1"/>
</dbReference>
<keyword evidence="2" id="KW-1133">Transmembrane helix</keyword>
<accession>A0A1R4GWK3</accession>
<evidence type="ECO:0000313" key="3">
    <source>
        <dbReference type="EMBL" id="SJM72463.1"/>
    </source>
</evidence>
<name>A0A1R4GWK3_9MICC</name>
<feature type="transmembrane region" description="Helical" evidence="2">
    <location>
        <begin position="6"/>
        <end position="30"/>
    </location>
</feature>